<dbReference type="GO" id="GO:0015031">
    <property type="term" value="P:protein transport"/>
    <property type="evidence" value="ECO:0007669"/>
    <property type="project" value="UniProtKB-KW"/>
</dbReference>
<dbReference type="InterPro" id="IPR016159">
    <property type="entry name" value="Cullin_repeat-like_dom_sf"/>
</dbReference>
<keyword evidence="3" id="KW-0268">Exocytosis</keyword>
<keyword evidence="2 3" id="KW-0813">Transport</keyword>
<evidence type="ECO:0000259" key="4">
    <source>
        <dbReference type="Pfam" id="PF03081"/>
    </source>
</evidence>
<dbReference type="InterPro" id="IPR046364">
    <property type="entry name" value="Exo70_C"/>
</dbReference>
<dbReference type="Proteomes" id="UP000315295">
    <property type="component" value="Unassembled WGS sequence"/>
</dbReference>
<keyword evidence="3" id="KW-0653">Protein transport</keyword>
<sequence>MAALRSQALNSLIKLSESVLSLLSDFESMVQKNSLKFVQAEDGIHDLTLHVMNYLSLFTDYSNILVDIITDWPSSVKSSYPESYFDNPISHESLASAISAHMA</sequence>
<keyword evidence="6" id="KW-1185">Reference proteome</keyword>
<evidence type="ECO:0000313" key="6">
    <source>
        <dbReference type="Proteomes" id="UP000315295"/>
    </source>
</evidence>
<evidence type="ECO:0000256" key="1">
    <source>
        <dbReference type="ARBA" id="ARBA00006756"/>
    </source>
</evidence>
<proteinExistence type="inferred from homology"/>
<evidence type="ECO:0000256" key="3">
    <source>
        <dbReference type="RuleBase" id="RU365026"/>
    </source>
</evidence>
<protein>
    <recommendedName>
        <fullName evidence="3">Exocyst subunit Exo70 family protein</fullName>
    </recommendedName>
</protein>
<dbReference type="Gene3D" id="1.20.1280.170">
    <property type="entry name" value="Exocyst complex component Exo70"/>
    <property type="match status" value="1"/>
</dbReference>
<accession>A0A540LLP3</accession>
<dbReference type="EMBL" id="VIEB01000544">
    <property type="protein sequence ID" value="TQD87249.1"/>
    <property type="molecule type" value="Genomic_DNA"/>
</dbReference>
<dbReference type="PANTHER" id="PTHR12542">
    <property type="entry name" value="EXOCYST COMPLEX PROTEIN EXO70"/>
    <property type="match status" value="1"/>
</dbReference>
<reference evidence="5 6" key="1">
    <citation type="journal article" date="2019" name="G3 (Bethesda)">
        <title>Sequencing of a Wild Apple (Malus baccata) Genome Unravels the Differences Between Cultivated and Wild Apple Species Regarding Disease Resistance and Cold Tolerance.</title>
        <authorList>
            <person name="Chen X."/>
        </authorList>
    </citation>
    <scope>NUCLEOTIDE SEQUENCE [LARGE SCALE GENOMIC DNA]</scope>
    <source>
        <strain evidence="6">cv. Shandingzi</strain>
        <tissue evidence="5">Leaves</tissue>
    </source>
</reference>
<evidence type="ECO:0000256" key="2">
    <source>
        <dbReference type="ARBA" id="ARBA00022448"/>
    </source>
</evidence>
<dbReference type="STRING" id="106549.A0A540LLP3"/>
<evidence type="ECO:0000313" key="5">
    <source>
        <dbReference type="EMBL" id="TQD87249.1"/>
    </source>
</evidence>
<comment type="caution">
    <text evidence="5">The sequence shown here is derived from an EMBL/GenBank/DDBJ whole genome shotgun (WGS) entry which is preliminary data.</text>
</comment>
<dbReference type="GO" id="GO:0006887">
    <property type="term" value="P:exocytosis"/>
    <property type="evidence" value="ECO:0007669"/>
    <property type="project" value="UniProtKB-KW"/>
</dbReference>
<comment type="similarity">
    <text evidence="1 3">Belongs to the EXO70 family.</text>
</comment>
<dbReference type="Pfam" id="PF03081">
    <property type="entry name" value="Exo70_C"/>
    <property type="match status" value="1"/>
</dbReference>
<dbReference type="SUPFAM" id="SSF74788">
    <property type="entry name" value="Cullin repeat-like"/>
    <property type="match status" value="1"/>
</dbReference>
<dbReference type="InterPro" id="IPR004140">
    <property type="entry name" value="Exo70"/>
</dbReference>
<gene>
    <name evidence="5" type="ORF">C1H46_027211</name>
</gene>
<name>A0A540LLP3_MALBA</name>
<dbReference type="GO" id="GO:0005546">
    <property type="term" value="F:phosphatidylinositol-4,5-bisphosphate binding"/>
    <property type="evidence" value="ECO:0007669"/>
    <property type="project" value="InterPro"/>
</dbReference>
<comment type="function">
    <text evidence="3">Component of the exocyst complex.</text>
</comment>
<dbReference type="GO" id="GO:0000145">
    <property type="term" value="C:exocyst"/>
    <property type="evidence" value="ECO:0007669"/>
    <property type="project" value="InterPro"/>
</dbReference>
<feature type="domain" description="Exocyst complex subunit Exo70 C-terminal" evidence="4">
    <location>
        <begin position="3"/>
        <end position="92"/>
    </location>
</feature>
<dbReference type="AlphaFoldDB" id="A0A540LLP3"/>
<dbReference type="PANTHER" id="PTHR12542:SF38">
    <property type="entry name" value="EXOCYST SUBUNIT EXO70 FAMILY PROTEIN"/>
    <property type="match status" value="1"/>
</dbReference>
<organism evidence="5 6">
    <name type="scientific">Malus baccata</name>
    <name type="common">Siberian crab apple</name>
    <name type="synonym">Pyrus baccata</name>
    <dbReference type="NCBI Taxonomy" id="106549"/>
    <lineage>
        <taxon>Eukaryota</taxon>
        <taxon>Viridiplantae</taxon>
        <taxon>Streptophyta</taxon>
        <taxon>Embryophyta</taxon>
        <taxon>Tracheophyta</taxon>
        <taxon>Spermatophyta</taxon>
        <taxon>Magnoliopsida</taxon>
        <taxon>eudicotyledons</taxon>
        <taxon>Gunneridae</taxon>
        <taxon>Pentapetalae</taxon>
        <taxon>rosids</taxon>
        <taxon>fabids</taxon>
        <taxon>Rosales</taxon>
        <taxon>Rosaceae</taxon>
        <taxon>Amygdaloideae</taxon>
        <taxon>Maleae</taxon>
        <taxon>Malus</taxon>
    </lineage>
</organism>